<evidence type="ECO:0000313" key="2">
    <source>
        <dbReference type="Proteomes" id="UP000001340"/>
    </source>
</evidence>
<proteinExistence type="predicted"/>
<gene>
    <name evidence="1" type="ORF">LEP1GSC105_0054</name>
</gene>
<sequence>MILYEFFKFIFSARASTVILFKKKKFSLIFRNYFSLGLIGFPIFSFKVEKQIQSRFKSCSLALIGLEIVIFIF</sequence>
<name>A0A0E2D5D0_LEPIR</name>
<dbReference type="AlphaFoldDB" id="A0A0E2D5D0"/>
<dbReference type="Proteomes" id="UP000001340">
    <property type="component" value="Unassembled WGS sequence"/>
</dbReference>
<evidence type="ECO:0000313" key="1">
    <source>
        <dbReference type="EMBL" id="EKR55212.1"/>
    </source>
</evidence>
<protein>
    <submittedName>
        <fullName evidence="1">Uncharacterized protein</fullName>
    </submittedName>
</protein>
<organism evidence="1 2">
    <name type="scientific">Leptospira interrogans str. UI 12758</name>
    <dbReference type="NCBI Taxonomy" id="1049938"/>
    <lineage>
        <taxon>Bacteria</taxon>
        <taxon>Pseudomonadati</taxon>
        <taxon>Spirochaetota</taxon>
        <taxon>Spirochaetia</taxon>
        <taxon>Leptospirales</taxon>
        <taxon>Leptospiraceae</taxon>
        <taxon>Leptospira</taxon>
    </lineage>
</organism>
<accession>A0A0E2D5D0</accession>
<comment type="caution">
    <text evidence="1">The sequence shown here is derived from an EMBL/GenBank/DDBJ whole genome shotgun (WGS) entry which is preliminary data.</text>
</comment>
<dbReference type="EMBL" id="AHNR02000033">
    <property type="protein sequence ID" value="EKR55212.1"/>
    <property type="molecule type" value="Genomic_DNA"/>
</dbReference>
<reference evidence="1 2" key="1">
    <citation type="submission" date="2012-10" db="EMBL/GenBank/DDBJ databases">
        <authorList>
            <person name="Harkins D.M."/>
            <person name="Durkin A.S."/>
            <person name="Brinkac L.M."/>
            <person name="Haft D.H."/>
            <person name="Selengut J.D."/>
            <person name="Sanka R."/>
            <person name="DePew J."/>
            <person name="Purushe J."/>
            <person name="Chanthongthip A."/>
            <person name="Lattana O."/>
            <person name="Phetsouvanh R."/>
            <person name="Newton P.N."/>
            <person name="Vinetz J.M."/>
            <person name="Sutton G.G."/>
            <person name="Nierman W.C."/>
            <person name="Fouts D.E."/>
        </authorList>
    </citation>
    <scope>NUCLEOTIDE SEQUENCE [LARGE SCALE GENOMIC DNA]</scope>
    <source>
        <strain evidence="1 2">UI 12758</strain>
    </source>
</reference>